<dbReference type="Pfam" id="PF11955">
    <property type="entry name" value="PORR"/>
    <property type="match status" value="1"/>
</dbReference>
<feature type="domain" description="PORR" evidence="1">
    <location>
        <begin position="185"/>
        <end position="528"/>
    </location>
</feature>
<accession>A0ABP0X0G6</accession>
<sequence>MAIAVKGSVRRAWEVFLLQEASFVSQQQQYRLLNERAVGNQRCKFCHNDRRPDSSSDNSVLVRNAAGEEMKQSLDAVDHRQGGGGTRHMDSGYWRFRFRTLEPLVVVGRNVEPPSRGYRWNSSSVVAVNAALEGLEEEATLEYEYFAAQEAQESEESEAEMEQSISKQWHIDKLCPTSMRLRRIKERDYDNIIEREKKLKIVLRIKDILLKQQPEWSMTLLELGKHRDDIGLPGKKRFIAFLKTFPAIFQVVELREPGLLPWFHLTPEAEAICRQECTIQEQMQDELIVKLRKLLMMSSTRKLSLAKIAHIAKDLGLPADFRKGLVYEYPQYFRVVKNPDTIPGCEEDPLLELVEWSEQLAVTAADKKLQQCMQESSSEVMPRLEIRLPKRYRLSNKDKWVVYKFHELEAPTPYEDASKLHPASAEAEKRAVLTVQEVLSLTLEKRILVDHLTHFRKEFKFSNQLRGMIIRHPEHFYVSRKGARDTVFLRDEFEGMHVPGQRQDCVLRDKHPLVLVKEKFASLMQVKQRNAPVTDVYTPVTGS</sequence>
<dbReference type="PANTHER" id="PTHR31476:SF4">
    <property type="entry name" value="PROTEIN WHAT'S THIS FACTOR 1 HOMOLOG, CHLOROPLASTIC"/>
    <property type="match status" value="1"/>
</dbReference>
<name>A0ABP0X0G6_9BRYO</name>
<reference evidence="2" key="1">
    <citation type="submission" date="2024-02" db="EMBL/GenBank/DDBJ databases">
        <authorList>
            <consortium name="ELIXIR-Norway"/>
            <consortium name="Elixir Norway"/>
        </authorList>
    </citation>
    <scope>NUCLEOTIDE SEQUENCE</scope>
</reference>
<organism evidence="2 3">
    <name type="scientific">Sphagnum jensenii</name>
    <dbReference type="NCBI Taxonomy" id="128206"/>
    <lineage>
        <taxon>Eukaryota</taxon>
        <taxon>Viridiplantae</taxon>
        <taxon>Streptophyta</taxon>
        <taxon>Embryophyta</taxon>
        <taxon>Bryophyta</taxon>
        <taxon>Sphagnophytina</taxon>
        <taxon>Sphagnopsida</taxon>
        <taxon>Sphagnales</taxon>
        <taxon>Sphagnaceae</taxon>
        <taxon>Sphagnum</taxon>
    </lineage>
</organism>
<protein>
    <recommendedName>
        <fullName evidence="1">PORR domain-containing protein</fullName>
    </recommendedName>
</protein>
<dbReference type="InterPro" id="IPR021099">
    <property type="entry name" value="PORR_domain"/>
</dbReference>
<evidence type="ECO:0000259" key="1">
    <source>
        <dbReference type="Pfam" id="PF11955"/>
    </source>
</evidence>
<dbReference type="InterPro" id="IPR045040">
    <property type="entry name" value="PORR_fam"/>
</dbReference>
<dbReference type="EMBL" id="OZ020099">
    <property type="protein sequence ID" value="CAK9272054.1"/>
    <property type="molecule type" value="Genomic_DNA"/>
</dbReference>
<dbReference type="PANTHER" id="PTHR31476">
    <property type="entry name" value="PROTEIN WHAT'S THIS FACTOR 1 HOMOLOG, CHLOROPLASTIC"/>
    <property type="match status" value="1"/>
</dbReference>
<evidence type="ECO:0000313" key="3">
    <source>
        <dbReference type="Proteomes" id="UP001497444"/>
    </source>
</evidence>
<evidence type="ECO:0000313" key="2">
    <source>
        <dbReference type="EMBL" id="CAK9272054.1"/>
    </source>
</evidence>
<keyword evidence="3" id="KW-1185">Reference proteome</keyword>
<dbReference type="Proteomes" id="UP001497444">
    <property type="component" value="Chromosome 4"/>
</dbReference>
<proteinExistence type="predicted"/>
<gene>
    <name evidence="2" type="ORF">CSSPJE1EN1_LOCUS17532</name>
</gene>